<dbReference type="InterPro" id="IPR028082">
    <property type="entry name" value="Peripla_BP_I"/>
</dbReference>
<dbReference type="GO" id="GO:0000976">
    <property type="term" value="F:transcription cis-regulatory region binding"/>
    <property type="evidence" value="ECO:0007669"/>
    <property type="project" value="TreeGrafter"/>
</dbReference>
<dbReference type="AlphaFoldDB" id="A0A1I1FHE9"/>
<name>A0A1I1FHE9_9LACT</name>
<dbReference type="InterPro" id="IPR046335">
    <property type="entry name" value="LacI/GalR-like_sensor"/>
</dbReference>
<keyword evidence="6" id="KW-1185">Reference proteome</keyword>
<evidence type="ECO:0000256" key="2">
    <source>
        <dbReference type="ARBA" id="ARBA00023125"/>
    </source>
</evidence>
<proteinExistence type="predicted"/>
<evidence type="ECO:0000259" key="4">
    <source>
        <dbReference type="PROSITE" id="PS50932"/>
    </source>
</evidence>
<evidence type="ECO:0000313" key="6">
    <source>
        <dbReference type="Proteomes" id="UP000199612"/>
    </source>
</evidence>
<evidence type="ECO:0000256" key="1">
    <source>
        <dbReference type="ARBA" id="ARBA00023015"/>
    </source>
</evidence>
<dbReference type="Pfam" id="PF00356">
    <property type="entry name" value="LacI"/>
    <property type="match status" value="1"/>
</dbReference>
<dbReference type="SUPFAM" id="SSF47413">
    <property type="entry name" value="lambda repressor-like DNA-binding domains"/>
    <property type="match status" value="1"/>
</dbReference>
<dbReference type="PROSITE" id="PS50932">
    <property type="entry name" value="HTH_LACI_2"/>
    <property type="match status" value="1"/>
</dbReference>
<keyword evidence="3" id="KW-0804">Transcription</keyword>
<gene>
    <name evidence="5" type="ORF">SAMN04488102_10294</name>
</gene>
<dbReference type="Gene3D" id="3.40.50.2300">
    <property type="match status" value="2"/>
</dbReference>
<dbReference type="PRINTS" id="PR00036">
    <property type="entry name" value="HTHLACI"/>
</dbReference>
<dbReference type="RefSeq" id="WP_091528380.1">
    <property type="nucleotide sequence ID" value="NZ_FOLT01000002.1"/>
</dbReference>
<dbReference type="SMART" id="SM00354">
    <property type="entry name" value="HTH_LACI"/>
    <property type="match status" value="1"/>
</dbReference>
<evidence type="ECO:0000313" key="5">
    <source>
        <dbReference type="EMBL" id="SFB98412.1"/>
    </source>
</evidence>
<dbReference type="PANTHER" id="PTHR30146:SF105">
    <property type="entry name" value="CATABOLITE CONTROL PROTEIN B"/>
    <property type="match status" value="1"/>
</dbReference>
<organism evidence="5 6">
    <name type="scientific">Alkalibacterium subtropicum</name>
    <dbReference type="NCBI Taxonomy" id="753702"/>
    <lineage>
        <taxon>Bacteria</taxon>
        <taxon>Bacillati</taxon>
        <taxon>Bacillota</taxon>
        <taxon>Bacilli</taxon>
        <taxon>Lactobacillales</taxon>
        <taxon>Carnobacteriaceae</taxon>
        <taxon>Alkalibacterium</taxon>
    </lineage>
</organism>
<accession>A0A1I1FHE9</accession>
<dbReference type="STRING" id="753702.SAMN04488102_10294"/>
<dbReference type="OrthoDB" id="9798934at2"/>
<protein>
    <submittedName>
        <fullName evidence="5">DNA-binding transcriptional regulator, LacI/PurR family</fullName>
    </submittedName>
</protein>
<reference evidence="6" key="1">
    <citation type="submission" date="2016-10" db="EMBL/GenBank/DDBJ databases">
        <authorList>
            <person name="Varghese N."/>
            <person name="Submissions S."/>
        </authorList>
    </citation>
    <scope>NUCLEOTIDE SEQUENCE [LARGE SCALE GENOMIC DNA]</scope>
    <source>
        <strain evidence="6">DSM 23664</strain>
    </source>
</reference>
<dbReference type="InterPro" id="IPR000843">
    <property type="entry name" value="HTH_LacI"/>
</dbReference>
<dbReference type="EMBL" id="FOLT01000002">
    <property type="protein sequence ID" value="SFB98412.1"/>
    <property type="molecule type" value="Genomic_DNA"/>
</dbReference>
<dbReference type="PROSITE" id="PS00356">
    <property type="entry name" value="HTH_LACI_1"/>
    <property type="match status" value="1"/>
</dbReference>
<evidence type="ECO:0000256" key="3">
    <source>
        <dbReference type="ARBA" id="ARBA00023163"/>
    </source>
</evidence>
<dbReference type="Proteomes" id="UP000199612">
    <property type="component" value="Unassembled WGS sequence"/>
</dbReference>
<dbReference type="InterPro" id="IPR010982">
    <property type="entry name" value="Lambda_DNA-bd_dom_sf"/>
</dbReference>
<keyword evidence="1" id="KW-0805">Transcription regulation</keyword>
<dbReference type="Pfam" id="PF13377">
    <property type="entry name" value="Peripla_BP_3"/>
    <property type="match status" value="1"/>
</dbReference>
<dbReference type="SUPFAM" id="SSF53822">
    <property type="entry name" value="Periplasmic binding protein-like I"/>
    <property type="match status" value="1"/>
</dbReference>
<dbReference type="GO" id="GO:0003700">
    <property type="term" value="F:DNA-binding transcription factor activity"/>
    <property type="evidence" value="ECO:0007669"/>
    <property type="project" value="TreeGrafter"/>
</dbReference>
<dbReference type="CDD" id="cd01392">
    <property type="entry name" value="HTH_LacI"/>
    <property type="match status" value="1"/>
</dbReference>
<sequence length="326" mass="36574">MATTILDIAKHAGVSSATVSRVINTSGYVGNETRRKVEQAIRELNYAPNKHAQLLRTGETKNFGIISTQFNETAVARINSFIAEAHTAGYTTTLFITNGDRKREREAFDLLRAKELDGIFLVYRANDWDVLEKYLEDGPIVTLHNVDRPEIPSVFIDHYEGNRLALSYAWNTGCRRILNVYGTPAGLNTARRIKAYTDFCASKDLTPYPSGPFLRILSPDDVDGVVDWIEEQPLRPDAVIAHSDNIAALLVSRLKKRGYKVPDDLSIIGFDNLFVSDVMNMTTVDYGIEEQGRNACRSLLKQLDKKSEDLTPLTFRLIKRGTTKDS</sequence>
<dbReference type="PANTHER" id="PTHR30146">
    <property type="entry name" value="LACI-RELATED TRANSCRIPTIONAL REPRESSOR"/>
    <property type="match status" value="1"/>
</dbReference>
<dbReference type="Gene3D" id="1.10.260.40">
    <property type="entry name" value="lambda repressor-like DNA-binding domains"/>
    <property type="match status" value="1"/>
</dbReference>
<keyword evidence="2 5" id="KW-0238">DNA-binding</keyword>
<feature type="domain" description="HTH lacI-type" evidence="4">
    <location>
        <begin position="3"/>
        <end position="57"/>
    </location>
</feature>